<evidence type="ECO:0000256" key="2">
    <source>
        <dbReference type="SAM" id="Phobius"/>
    </source>
</evidence>
<dbReference type="AlphaFoldDB" id="A0A6L4X276"/>
<keyword evidence="2" id="KW-0812">Transmembrane</keyword>
<keyword evidence="6" id="KW-1185">Reference proteome</keyword>
<feature type="transmembrane region" description="Helical" evidence="2">
    <location>
        <begin position="80"/>
        <end position="98"/>
    </location>
</feature>
<proteinExistence type="predicted"/>
<dbReference type="EMBL" id="WHZX01000002">
    <property type="protein sequence ID" value="NEG71385.1"/>
    <property type="molecule type" value="Genomic_DNA"/>
</dbReference>
<comment type="caution">
    <text evidence="3">The sequence shown here is derived from an EMBL/GenBank/DDBJ whole genome shotgun (WGS) entry which is preliminary data.</text>
</comment>
<keyword evidence="2" id="KW-0472">Membrane</keyword>
<feature type="compositionally biased region" description="Polar residues" evidence="1">
    <location>
        <begin position="1"/>
        <end position="17"/>
    </location>
</feature>
<dbReference type="Proteomes" id="UP000482084">
    <property type="component" value="Unassembled WGS sequence"/>
</dbReference>
<protein>
    <submittedName>
        <fullName evidence="3">Uncharacterized protein</fullName>
    </submittedName>
</protein>
<organism evidence="3 6">
    <name type="scientific">Bifidobacterium ramosum</name>
    <dbReference type="NCBI Taxonomy" id="1798158"/>
    <lineage>
        <taxon>Bacteria</taxon>
        <taxon>Bacillati</taxon>
        <taxon>Actinomycetota</taxon>
        <taxon>Actinomycetes</taxon>
        <taxon>Bifidobacteriales</taxon>
        <taxon>Bifidobacteriaceae</taxon>
        <taxon>Bifidobacterium</taxon>
    </lineage>
</organism>
<feature type="compositionally biased region" description="Polar residues" evidence="1">
    <location>
        <begin position="118"/>
        <end position="132"/>
    </location>
</feature>
<feature type="region of interest" description="Disordered" evidence="1">
    <location>
        <begin position="1"/>
        <end position="54"/>
    </location>
</feature>
<feature type="compositionally biased region" description="Basic and acidic residues" evidence="1">
    <location>
        <begin position="43"/>
        <end position="53"/>
    </location>
</feature>
<name>A0A6L4X276_9BIFI</name>
<dbReference type="OrthoDB" id="3233940at2"/>
<feature type="compositionally biased region" description="Low complexity" evidence="1">
    <location>
        <begin position="22"/>
        <end position="42"/>
    </location>
</feature>
<keyword evidence="2" id="KW-1133">Transmembrane helix</keyword>
<reference evidence="4 5" key="1">
    <citation type="submission" date="2019-10" db="EMBL/GenBank/DDBJ databases">
        <title>Bifidobacterium from non-human primates.</title>
        <authorList>
            <person name="Modesto M."/>
        </authorList>
    </citation>
    <scope>NUCLEOTIDE SEQUENCE [LARGE SCALE GENOMIC DNA]</scope>
    <source>
        <strain evidence="4 5">TREM</strain>
    </source>
</reference>
<gene>
    <name evidence="3" type="ORF">DSM100688_0754</name>
    <name evidence="4" type="ORF">GFD24_03935</name>
</gene>
<reference evidence="3 6" key="2">
    <citation type="submission" date="2019-10" db="EMBL/GenBank/DDBJ databases">
        <title>Characterization of the phylogenetic diversity of two novel species belonging to the genus Bifidobacterium: Bifidobacterium cebidarum sp. nov. and Bifidobacterium leontopitheci sp. nov.</title>
        <authorList>
            <person name="Lugli G.A."/>
            <person name="Duranti S."/>
            <person name="Milani C."/>
            <person name="Turroni F."/>
            <person name="Ventura M."/>
        </authorList>
    </citation>
    <scope>NUCLEOTIDE SEQUENCE [LARGE SCALE GENOMIC DNA]</scope>
    <source>
        <strain evidence="3 6">DSM 100688</strain>
    </source>
</reference>
<dbReference type="InterPro" id="IPR047676">
    <property type="entry name" value="FxLYD_dom"/>
</dbReference>
<evidence type="ECO:0000313" key="5">
    <source>
        <dbReference type="Proteomes" id="UP000469943"/>
    </source>
</evidence>
<dbReference type="Proteomes" id="UP000469943">
    <property type="component" value="Unassembled WGS sequence"/>
</dbReference>
<sequence length="292" mass="30652">MNDETTSSTMGNESAANERSAADSATTADATDTAVSTGATDARPADDAHDHTVTGRAAAANVPAAGNDPLAARSIPARTAAIVVMIALALGLCIGWLGRAGDVHRLESQAQTAETQLKQYKATSADEQGSLKSENDDLTKHNDELVATNDKLAATNKELTKENERLKAASTSTDTADGAMIQVAGFSEETPHEGSHEVHFVVRNDTQVSFDQATVTYVLRDASGKQVGDNHYSVGMGTLAPGGLMDTYEILLDGTNTSGLTVVPVQWAASDSQRKTYVNGTYGNDVKTYAMQ</sequence>
<evidence type="ECO:0000256" key="1">
    <source>
        <dbReference type="SAM" id="MobiDB-lite"/>
    </source>
</evidence>
<evidence type="ECO:0000313" key="3">
    <source>
        <dbReference type="EMBL" id="KAB8288752.1"/>
    </source>
</evidence>
<dbReference type="RefSeq" id="WP_152357845.1">
    <property type="nucleotide sequence ID" value="NZ_WBSM01000002.1"/>
</dbReference>
<dbReference type="NCBIfam" id="NF038353">
    <property type="entry name" value="FxLYD_dom"/>
    <property type="match status" value="1"/>
</dbReference>
<feature type="compositionally biased region" description="Basic and acidic residues" evidence="1">
    <location>
        <begin position="133"/>
        <end position="144"/>
    </location>
</feature>
<accession>A0A6L4X276</accession>
<feature type="region of interest" description="Disordered" evidence="1">
    <location>
        <begin position="118"/>
        <end position="154"/>
    </location>
</feature>
<dbReference type="EMBL" id="WBSM01000002">
    <property type="protein sequence ID" value="KAB8288752.1"/>
    <property type="molecule type" value="Genomic_DNA"/>
</dbReference>
<evidence type="ECO:0000313" key="4">
    <source>
        <dbReference type="EMBL" id="NEG71385.1"/>
    </source>
</evidence>
<evidence type="ECO:0000313" key="6">
    <source>
        <dbReference type="Proteomes" id="UP000482084"/>
    </source>
</evidence>